<evidence type="ECO:0000313" key="4">
    <source>
        <dbReference type="Proteomes" id="UP000755667"/>
    </source>
</evidence>
<dbReference type="GeneID" id="62641226"/>
<keyword evidence="1" id="KW-0812">Transmembrane</keyword>
<protein>
    <submittedName>
        <fullName evidence="2">Uncharacterized protein</fullName>
    </submittedName>
</protein>
<gene>
    <name evidence="2" type="ORF">JQX41_13530</name>
    <name evidence="3" type="ORF">JQX48_13540</name>
</gene>
<dbReference type="Proteomes" id="UP000809440">
    <property type="component" value="Unassembled WGS sequence"/>
</dbReference>
<dbReference type="RefSeq" id="WP_085629608.1">
    <property type="nucleotide sequence ID" value="NZ_JAFBWU010000008.1"/>
</dbReference>
<keyword evidence="1" id="KW-1133">Transmembrane helix</keyword>
<name>A0A9Q2NT94_9RHOB</name>
<evidence type="ECO:0000313" key="5">
    <source>
        <dbReference type="Proteomes" id="UP000809440"/>
    </source>
</evidence>
<sequence>MPGWVWWVPLGLATLVGALLAFRYGWIAATITETDVINAMASRYVTQDGGPGATAGDCVGLAGQVDGAWITVRCGPRVYHVNRFGRLIATSGADGFERPST</sequence>
<dbReference type="OrthoDB" id="7874631at2"/>
<comment type="caution">
    <text evidence="2">The sequence shown here is derived from an EMBL/GenBank/DDBJ whole genome shotgun (WGS) entry which is preliminary data.</text>
</comment>
<keyword evidence="5" id="KW-1185">Reference proteome</keyword>
<evidence type="ECO:0000256" key="1">
    <source>
        <dbReference type="SAM" id="Phobius"/>
    </source>
</evidence>
<organism evidence="2 4">
    <name type="scientific">Marivita cryptomonadis</name>
    <dbReference type="NCBI Taxonomy" id="505252"/>
    <lineage>
        <taxon>Bacteria</taxon>
        <taxon>Pseudomonadati</taxon>
        <taxon>Pseudomonadota</taxon>
        <taxon>Alphaproteobacteria</taxon>
        <taxon>Rhodobacterales</taxon>
        <taxon>Roseobacteraceae</taxon>
        <taxon>Marivita</taxon>
    </lineage>
</organism>
<dbReference type="Proteomes" id="UP000755667">
    <property type="component" value="Unassembled WGS sequence"/>
</dbReference>
<dbReference type="EMBL" id="JAFBXF010000008">
    <property type="protein sequence ID" value="MBM2418000.1"/>
    <property type="molecule type" value="Genomic_DNA"/>
</dbReference>
<accession>A0A9Q2NT94</accession>
<dbReference type="EMBL" id="JAFBXE010000008">
    <property type="protein sequence ID" value="MBM2413331.1"/>
    <property type="molecule type" value="Genomic_DNA"/>
</dbReference>
<evidence type="ECO:0000313" key="2">
    <source>
        <dbReference type="EMBL" id="MBM2413331.1"/>
    </source>
</evidence>
<evidence type="ECO:0000313" key="3">
    <source>
        <dbReference type="EMBL" id="MBM2418000.1"/>
    </source>
</evidence>
<dbReference type="AlphaFoldDB" id="A0A9Q2NT94"/>
<reference evidence="2 5" key="1">
    <citation type="submission" date="2021-01" db="EMBL/GenBank/DDBJ databases">
        <title>Diatom-associated Roseobacters Show Island Model of Population Structure.</title>
        <authorList>
            <person name="Qu L."/>
            <person name="Feng X."/>
            <person name="Chen Y."/>
            <person name="Li L."/>
            <person name="Wang X."/>
            <person name="Hu Z."/>
            <person name="Wang H."/>
            <person name="Luo H."/>
        </authorList>
    </citation>
    <scope>NUCLEOTIDE SEQUENCE</scope>
    <source>
        <strain evidence="3 5">CC28-63</strain>
        <strain evidence="2">CC28-69</strain>
    </source>
</reference>
<keyword evidence="1" id="KW-0472">Membrane</keyword>
<proteinExistence type="predicted"/>
<feature type="transmembrane region" description="Helical" evidence="1">
    <location>
        <begin position="6"/>
        <end position="26"/>
    </location>
</feature>